<gene>
    <name evidence="2" type="ORF">GV829_12040</name>
</gene>
<dbReference type="SUPFAM" id="SSF55729">
    <property type="entry name" value="Acyl-CoA N-acyltransferases (Nat)"/>
    <property type="match status" value="1"/>
</dbReference>
<accession>A0A6M4AYG0</accession>
<dbReference type="GO" id="GO:0016747">
    <property type="term" value="F:acyltransferase activity, transferring groups other than amino-acyl groups"/>
    <property type="evidence" value="ECO:0007669"/>
    <property type="project" value="InterPro"/>
</dbReference>
<keyword evidence="2" id="KW-0808">Transferase</keyword>
<reference evidence="2 3" key="1">
    <citation type="submission" date="2020-01" db="EMBL/GenBank/DDBJ databases">
        <title>Sphingomonas sp. strain CSW-10.</title>
        <authorList>
            <person name="Chen W.-M."/>
        </authorList>
    </citation>
    <scope>NUCLEOTIDE SEQUENCE [LARGE SCALE GENOMIC DNA]</scope>
    <source>
        <strain evidence="2 3">CSW-10</strain>
    </source>
</reference>
<dbReference type="InterPro" id="IPR000182">
    <property type="entry name" value="GNAT_dom"/>
</dbReference>
<dbReference type="PANTHER" id="PTHR42791">
    <property type="entry name" value="GNAT FAMILY ACETYLTRANSFERASE"/>
    <property type="match status" value="1"/>
</dbReference>
<dbReference type="InterPro" id="IPR016181">
    <property type="entry name" value="Acyl_CoA_acyltransferase"/>
</dbReference>
<dbReference type="RefSeq" id="WP_169946983.1">
    <property type="nucleotide sequence ID" value="NZ_CP053015.1"/>
</dbReference>
<dbReference type="PANTHER" id="PTHR42791:SF1">
    <property type="entry name" value="N-ACETYLTRANSFERASE DOMAIN-CONTAINING PROTEIN"/>
    <property type="match status" value="1"/>
</dbReference>
<dbReference type="AlphaFoldDB" id="A0A6M4AYG0"/>
<dbReference type="EMBL" id="CP053015">
    <property type="protein sequence ID" value="QJQ33079.1"/>
    <property type="molecule type" value="Genomic_DNA"/>
</dbReference>
<dbReference type="CDD" id="cd04301">
    <property type="entry name" value="NAT_SF"/>
    <property type="match status" value="1"/>
</dbReference>
<proteinExistence type="predicted"/>
<keyword evidence="3" id="KW-1185">Reference proteome</keyword>
<dbReference type="KEGG" id="slan:GV829_12040"/>
<feature type="domain" description="N-acetyltransferase" evidence="1">
    <location>
        <begin position="46"/>
        <end position="197"/>
    </location>
</feature>
<dbReference type="PROSITE" id="PS51186">
    <property type="entry name" value="GNAT"/>
    <property type="match status" value="1"/>
</dbReference>
<dbReference type="Gene3D" id="3.40.630.30">
    <property type="match status" value="1"/>
</dbReference>
<sequence length="198" mass="21823">MSSDILLAGEHDHQEVIETLALAFQDDPALSWIVRDTERRKVALRGLFRSVVPADAKVGKVVRSTGGEAAALWRAPSQADSSYTEFVISMLPMLAAFRTALPRAMTVSDGITAHRPKGSFWYLHYIGVRPEHQGKGYGGRVLRERIAAADAAGVPCWLETATPANVGLYQRFGFTIVNEWDVPKGGPHFWGMMREVTN</sequence>
<evidence type="ECO:0000313" key="3">
    <source>
        <dbReference type="Proteomes" id="UP000503018"/>
    </source>
</evidence>
<organism evidence="2 3">
    <name type="scientific">Sphingomonas lacunae</name>
    <dbReference type="NCBI Taxonomy" id="2698828"/>
    <lineage>
        <taxon>Bacteria</taxon>
        <taxon>Pseudomonadati</taxon>
        <taxon>Pseudomonadota</taxon>
        <taxon>Alphaproteobacteria</taxon>
        <taxon>Sphingomonadales</taxon>
        <taxon>Sphingomonadaceae</taxon>
        <taxon>Sphingomonas</taxon>
    </lineage>
</organism>
<dbReference type="Proteomes" id="UP000503018">
    <property type="component" value="Chromosome"/>
</dbReference>
<evidence type="ECO:0000313" key="2">
    <source>
        <dbReference type="EMBL" id="QJQ33079.1"/>
    </source>
</evidence>
<dbReference type="InterPro" id="IPR052523">
    <property type="entry name" value="Trichothecene_AcTrans"/>
</dbReference>
<evidence type="ECO:0000259" key="1">
    <source>
        <dbReference type="PROSITE" id="PS51186"/>
    </source>
</evidence>
<dbReference type="Pfam" id="PF00583">
    <property type="entry name" value="Acetyltransf_1"/>
    <property type="match status" value="1"/>
</dbReference>
<name>A0A6M4AYG0_9SPHN</name>
<protein>
    <submittedName>
        <fullName evidence="2">GNAT family N-acetyltransferase</fullName>
    </submittedName>
</protein>